<proteinExistence type="predicted"/>
<accession>A0A1U7N5R3</accession>
<feature type="compositionally biased region" description="Polar residues" evidence="1">
    <location>
        <begin position="1"/>
        <end position="21"/>
    </location>
</feature>
<dbReference type="EMBL" id="MKZS01000001">
    <property type="protein sequence ID" value="OLT61293.1"/>
    <property type="molecule type" value="Genomic_DNA"/>
</dbReference>
<organism evidence="3 4">
    <name type="scientific">Moorena bouillonii PNG</name>
    <dbReference type="NCBI Taxonomy" id="568701"/>
    <lineage>
        <taxon>Bacteria</taxon>
        <taxon>Bacillati</taxon>
        <taxon>Cyanobacteriota</taxon>
        <taxon>Cyanophyceae</taxon>
        <taxon>Coleofasciculales</taxon>
        <taxon>Coleofasciculaceae</taxon>
        <taxon>Moorena</taxon>
    </lineage>
</organism>
<comment type="caution">
    <text evidence="3">The sequence shown here is derived from an EMBL/GenBank/DDBJ whole genome shotgun (WGS) entry which is preliminary data.</text>
</comment>
<dbReference type="RefSeq" id="WP_075902293.1">
    <property type="nucleotide sequence ID" value="NZ_MKZS01000001.1"/>
</dbReference>
<gene>
    <name evidence="3" type="ORF">BJP37_22045</name>
</gene>
<name>A0A1U7N5R3_9CYAN</name>
<feature type="domain" description="eCIS core" evidence="2">
    <location>
        <begin position="184"/>
        <end position="261"/>
    </location>
</feature>
<evidence type="ECO:0000313" key="3">
    <source>
        <dbReference type="EMBL" id="OLT61293.1"/>
    </source>
</evidence>
<dbReference type="Proteomes" id="UP000186657">
    <property type="component" value="Unassembled WGS sequence"/>
</dbReference>
<keyword evidence="4" id="KW-1185">Reference proteome</keyword>
<evidence type="ECO:0000313" key="4">
    <source>
        <dbReference type="Proteomes" id="UP000186657"/>
    </source>
</evidence>
<dbReference type="InterPro" id="IPR025295">
    <property type="entry name" value="eCIS_core_dom"/>
</dbReference>
<sequence length="781" mass="87347">MGNLRQSQTRQTLAQDQSLVSGSRKPTYHPIEELQGIIGNQALGNLIKSQPDLSRQVHRSQDPLLTSLSPVSGQSIQRMPRFRGLSHELRGNWQQGNPVQAKLTIGEAGDKYEQEADRVASEVVERINAPVSSQTTQPDSIQAKGQQDELMRKPMVQLQSIEGGMAATPELESSIQQAKGSGMPIAQSIRKPMEQSFGADFSGVRVHNDTQSDQLNQSIQARAFTTGKDIFFRQGEYNPRSQEGKKLIAHELTHVVQQAGGKVVTNQSVRVSAAPVARIQCMSLMQFQDKYELKTVQQQGQNRPQTSDVHNKLVGHLPNQPYPQFNYGYVANVPTYPGGTTPNAIANKYEEGFEDKTQMPYRFRLVVGVNKYKSLIRGRSENEIRDVINNTGNFNYPGIVFGFTWEPFWFDKLRKTKANSHQIETDFGTLAAADQEQAERPLTQANYLPYGVFRDQITKSPYTQQCVNDLKNRFKIPNIYIHIGDADALSLIVPEERSRHGHYQPMGLFSKYDQLLTRHQTKGRQLPYLASGGYELRQGAQGGDLPADDDLSVLANKIDMKVRRIISKVDPRAPYFPEPNTLIKYEALLDNPNVPNSPLKNRLFGIKGGEGRELMKNVLRGINQQPALKEYAFFKPKAAIATSTAGGGARLKARPLPNYNHRTRQSILARNIPQAILQKALTNVLKSGQSHANPQGWIIQVGTGLGLDWYEVQQIYQQQVNNSGNAEIRKVLNDLLPNFNQGRQGRITNAQIDLVRRMAQSTITAIDSLLPELEQIIISKA</sequence>
<protein>
    <recommendedName>
        <fullName evidence="2">eCIS core domain-containing protein</fullName>
    </recommendedName>
</protein>
<feature type="region of interest" description="Disordered" evidence="1">
    <location>
        <begin position="1"/>
        <end position="26"/>
    </location>
</feature>
<reference evidence="3 4" key="1">
    <citation type="submission" date="2016-10" db="EMBL/GenBank/DDBJ databases">
        <title>Comparative genomics uncovers the prolific and rare metabolic potential of the cyanobacterial genus Moorea.</title>
        <authorList>
            <person name="Leao T."/>
            <person name="Castelao G."/>
            <person name="Korobeynikov A."/>
            <person name="Monroe E.A."/>
            <person name="Podell S."/>
            <person name="Glukhov E."/>
            <person name="Allen E."/>
            <person name="Gerwick W.H."/>
            <person name="Gerwick L."/>
        </authorList>
    </citation>
    <scope>NUCLEOTIDE SEQUENCE [LARGE SCALE GENOMIC DNA]</scope>
    <source>
        <strain evidence="3 4">PNG5-198</strain>
    </source>
</reference>
<dbReference type="Pfam" id="PF13699">
    <property type="entry name" value="eCIS_core"/>
    <property type="match status" value="1"/>
</dbReference>
<evidence type="ECO:0000259" key="2">
    <source>
        <dbReference type="Pfam" id="PF13699"/>
    </source>
</evidence>
<dbReference type="AlphaFoldDB" id="A0A1U7N5R3"/>
<evidence type="ECO:0000256" key="1">
    <source>
        <dbReference type="SAM" id="MobiDB-lite"/>
    </source>
</evidence>